<comment type="caution">
    <text evidence="1">The sequence shown here is derived from an EMBL/GenBank/DDBJ whole genome shotgun (WGS) entry which is preliminary data.</text>
</comment>
<evidence type="ECO:0000313" key="2">
    <source>
        <dbReference type="Proteomes" id="UP000490386"/>
    </source>
</evidence>
<dbReference type="Gene3D" id="3.40.50.1000">
    <property type="entry name" value="HAD superfamily/HAD-like"/>
    <property type="match status" value="1"/>
</dbReference>
<dbReference type="Proteomes" id="UP000490386">
    <property type="component" value="Unassembled WGS sequence"/>
</dbReference>
<dbReference type="GO" id="GO:0016791">
    <property type="term" value="F:phosphatase activity"/>
    <property type="evidence" value="ECO:0007669"/>
    <property type="project" value="TreeGrafter"/>
</dbReference>
<keyword evidence="1" id="KW-0378">Hydrolase</keyword>
<dbReference type="RefSeq" id="WP_151424295.1">
    <property type="nucleotide sequence ID" value="NZ_WBJX01000004.1"/>
</dbReference>
<keyword evidence="2" id="KW-1185">Reference proteome</keyword>
<dbReference type="NCBIfam" id="TIGR00099">
    <property type="entry name" value="Cof-subfamily"/>
    <property type="match status" value="1"/>
</dbReference>
<dbReference type="EMBL" id="WBJX01000004">
    <property type="protein sequence ID" value="KAB1637272.1"/>
    <property type="molecule type" value="Genomic_DNA"/>
</dbReference>
<protein>
    <submittedName>
        <fullName evidence="1">HAD family hydrolase</fullName>
    </submittedName>
</protein>
<dbReference type="Pfam" id="PF08282">
    <property type="entry name" value="Hydrolase_3"/>
    <property type="match status" value="1"/>
</dbReference>
<dbReference type="PANTHER" id="PTHR10000">
    <property type="entry name" value="PHOSPHOSERINE PHOSPHATASE"/>
    <property type="match status" value="1"/>
</dbReference>
<dbReference type="GO" id="GO:0000287">
    <property type="term" value="F:magnesium ion binding"/>
    <property type="evidence" value="ECO:0007669"/>
    <property type="project" value="TreeGrafter"/>
</dbReference>
<dbReference type="InterPro" id="IPR006379">
    <property type="entry name" value="HAD-SF_hydro_IIB"/>
</dbReference>
<dbReference type="PRINTS" id="PR00119">
    <property type="entry name" value="CATATPASE"/>
</dbReference>
<dbReference type="InterPro" id="IPR023214">
    <property type="entry name" value="HAD_sf"/>
</dbReference>
<evidence type="ECO:0000313" key="1">
    <source>
        <dbReference type="EMBL" id="KAB1637272.1"/>
    </source>
</evidence>
<reference evidence="1 2" key="1">
    <citation type="submission" date="2019-09" db="EMBL/GenBank/DDBJ databases">
        <title>Phylogeny of genus Pseudoclavibacter and closely related genus.</title>
        <authorList>
            <person name="Li Y."/>
        </authorList>
    </citation>
    <scope>NUCLEOTIDE SEQUENCE [LARGE SCALE GENOMIC DNA]</scope>
    <source>
        <strain evidence="1 2">THG-MD12</strain>
    </source>
</reference>
<dbReference type="AlphaFoldDB" id="A0A7J5B079"/>
<dbReference type="GO" id="GO:0005829">
    <property type="term" value="C:cytosol"/>
    <property type="evidence" value="ECO:0007669"/>
    <property type="project" value="TreeGrafter"/>
</dbReference>
<name>A0A7J5B079_9MICO</name>
<dbReference type="InterPro" id="IPR000150">
    <property type="entry name" value="Cof"/>
</dbReference>
<dbReference type="InterPro" id="IPR036412">
    <property type="entry name" value="HAD-like_sf"/>
</dbReference>
<proteinExistence type="predicted"/>
<sequence>MVDAPRTTSRRAVFLDIDGTLTTDLGEVPESAHAAIKKAQANGHLVFLATGRSPLEIDPRVEAVGFDGMVAGAGAYVLYEGTWIVDKHLSETEATALTRALDELGVDYSLQGRHAMHTTVGHRSRMRRILTQLGFTDLEESGLRHHVIDSGPLELDRTAKVVFSSDDLTTFDRVQARLGTEYAIVGGTMPGLGTGGGEISMLGVHKAAAIEALLPSLGLGIEDAIAVGDSGNDLEMLLACGVGVAMGNATPAAKEAADFVTSSVDDDGLHAAFVRLGLIEGR</sequence>
<organism evidence="1 2">
    <name type="scientific">Pseudoclavibacter terrae</name>
    <dbReference type="NCBI Taxonomy" id="1530195"/>
    <lineage>
        <taxon>Bacteria</taxon>
        <taxon>Bacillati</taxon>
        <taxon>Actinomycetota</taxon>
        <taxon>Actinomycetes</taxon>
        <taxon>Micrococcales</taxon>
        <taxon>Microbacteriaceae</taxon>
        <taxon>Pseudoclavibacter</taxon>
    </lineage>
</organism>
<accession>A0A7J5B079</accession>
<dbReference type="Gene3D" id="3.30.1240.10">
    <property type="match status" value="1"/>
</dbReference>
<dbReference type="SUPFAM" id="SSF56784">
    <property type="entry name" value="HAD-like"/>
    <property type="match status" value="1"/>
</dbReference>
<dbReference type="NCBIfam" id="TIGR01484">
    <property type="entry name" value="HAD-SF-IIB"/>
    <property type="match status" value="1"/>
</dbReference>
<gene>
    <name evidence="1" type="ORF">F8O03_13410</name>
</gene>
<dbReference type="OrthoDB" id="3180855at2"/>
<dbReference type="PANTHER" id="PTHR10000:SF25">
    <property type="entry name" value="PHOSPHATASE YKRA-RELATED"/>
    <property type="match status" value="1"/>
</dbReference>